<dbReference type="Proteomes" id="UP001054902">
    <property type="component" value="Unassembled WGS sequence"/>
</dbReference>
<reference evidence="1 2" key="1">
    <citation type="journal article" date="2021" name="Sci. Rep.">
        <title>The genome of the diatom Chaetoceros tenuissimus carries an ancient integrated fragment of an extant virus.</title>
        <authorList>
            <person name="Hongo Y."/>
            <person name="Kimura K."/>
            <person name="Takaki Y."/>
            <person name="Yoshida Y."/>
            <person name="Baba S."/>
            <person name="Kobayashi G."/>
            <person name="Nagasaki K."/>
            <person name="Hano T."/>
            <person name="Tomaru Y."/>
        </authorList>
    </citation>
    <scope>NUCLEOTIDE SEQUENCE [LARGE SCALE GENOMIC DNA]</scope>
    <source>
        <strain evidence="1 2">NIES-3715</strain>
    </source>
</reference>
<proteinExistence type="predicted"/>
<sequence length="185" mass="20448">MASPYGGVKVYNNGEPVYAGPNGEQVLPPELDVITSCIFRCCYGNDMMKMRGLPRDAVKLSGQEEKEVLDRLQDDWKIQPRHAGPNNVACPNVHVEGDIYTVSGGMANPYRHDHGTATFVIPPQAQKLILFCAFSAGDALFIDNIGSKLVREAPDNSEIVLENAYCMEVKWVRPWKMDGKSGPSY</sequence>
<gene>
    <name evidence="1" type="ORF">CTEN210_11513</name>
</gene>
<name>A0AAD3H8Z0_9STRA</name>
<evidence type="ECO:0000313" key="1">
    <source>
        <dbReference type="EMBL" id="GFH55037.1"/>
    </source>
</evidence>
<keyword evidence="2" id="KW-1185">Reference proteome</keyword>
<protein>
    <submittedName>
        <fullName evidence="1">Uncharacterized protein</fullName>
    </submittedName>
</protein>
<comment type="caution">
    <text evidence="1">The sequence shown here is derived from an EMBL/GenBank/DDBJ whole genome shotgun (WGS) entry which is preliminary data.</text>
</comment>
<dbReference type="EMBL" id="BLLK01000047">
    <property type="protein sequence ID" value="GFH55037.1"/>
    <property type="molecule type" value="Genomic_DNA"/>
</dbReference>
<accession>A0AAD3H8Z0</accession>
<dbReference type="AlphaFoldDB" id="A0AAD3H8Z0"/>
<evidence type="ECO:0000313" key="2">
    <source>
        <dbReference type="Proteomes" id="UP001054902"/>
    </source>
</evidence>
<organism evidence="1 2">
    <name type="scientific">Chaetoceros tenuissimus</name>
    <dbReference type="NCBI Taxonomy" id="426638"/>
    <lineage>
        <taxon>Eukaryota</taxon>
        <taxon>Sar</taxon>
        <taxon>Stramenopiles</taxon>
        <taxon>Ochrophyta</taxon>
        <taxon>Bacillariophyta</taxon>
        <taxon>Coscinodiscophyceae</taxon>
        <taxon>Chaetocerotophycidae</taxon>
        <taxon>Chaetocerotales</taxon>
        <taxon>Chaetocerotaceae</taxon>
        <taxon>Chaetoceros</taxon>
    </lineage>
</organism>